<dbReference type="Gene3D" id="3.40.50.10710">
    <property type="entry name" value="Metallo-hydrolase/oxidoreductase"/>
    <property type="match status" value="1"/>
</dbReference>
<dbReference type="CDD" id="cd07714">
    <property type="entry name" value="RNaseJ_MBL-fold"/>
    <property type="match status" value="1"/>
</dbReference>
<dbReference type="GO" id="GO:0004534">
    <property type="term" value="F:5'-3' RNA exonuclease activity"/>
    <property type="evidence" value="ECO:0007669"/>
    <property type="project" value="UniProtKB-UniRule"/>
</dbReference>
<dbReference type="Pfam" id="PF17770">
    <property type="entry name" value="RNase_J_C"/>
    <property type="match status" value="1"/>
</dbReference>
<protein>
    <recommendedName>
        <fullName evidence="9">Ribonuclease J</fullName>
        <shortName evidence="9">RNase J</shortName>
        <ecNumber evidence="9">3.1.-.-</ecNumber>
    </recommendedName>
</protein>
<dbReference type="AlphaFoldDB" id="A0A2M8QEV0"/>
<dbReference type="InterPro" id="IPR001587">
    <property type="entry name" value="RNase_J_CS"/>
</dbReference>
<feature type="binding site" evidence="12">
    <location>
        <position position="48"/>
    </location>
    <ligand>
        <name>Ca(2+)</name>
        <dbReference type="ChEBI" id="CHEBI:29108"/>
    </ligand>
</feature>
<keyword evidence="8 9" id="KW-0694">RNA-binding</keyword>
<evidence type="ECO:0000256" key="12">
    <source>
        <dbReference type="PIRSR" id="PIRSR004803-3"/>
    </source>
</evidence>
<dbReference type="EC" id="3.1.-.-" evidence="9"/>
<dbReference type="Pfam" id="PF07521">
    <property type="entry name" value="RMMBL"/>
    <property type="match status" value="1"/>
</dbReference>
<keyword evidence="5 9" id="KW-0378">Hydrolase</keyword>
<name>A0A2M8QEV0_9CHLR</name>
<proteinExistence type="inferred from homology"/>
<dbReference type="PIRSF" id="PIRSF004803">
    <property type="entry name" value="RnjA"/>
    <property type="match status" value="1"/>
</dbReference>
<evidence type="ECO:0000256" key="7">
    <source>
        <dbReference type="ARBA" id="ARBA00022839"/>
    </source>
</evidence>
<dbReference type="Proteomes" id="UP000230790">
    <property type="component" value="Unassembled WGS sequence"/>
</dbReference>
<comment type="function">
    <text evidence="9">An RNase that has 5'-3' exonuclease and possibly endonuclease activity. Involved in maturation of rRNA and in some organisms also mRNA maturation and/or decay.</text>
</comment>
<keyword evidence="3 12" id="KW-0479">Metal-binding</keyword>
<evidence type="ECO:0000256" key="6">
    <source>
        <dbReference type="ARBA" id="ARBA00022833"/>
    </source>
</evidence>
<evidence type="ECO:0000256" key="5">
    <source>
        <dbReference type="ARBA" id="ARBA00022801"/>
    </source>
</evidence>
<evidence type="ECO:0000259" key="13">
    <source>
        <dbReference type="SMART" id="SM00849"/>
    </source>
</evidence>
<organism evidence="14 15">
    <name type="scientific">Candidatus Thermofonsia Clade 3 bacterium</name>
    <dbReference type="NCBI Taxonomy" id="2364212"/>
    <lineage>
        <taxon>Bacteria</taxon>
        <taxon>Bacillati</taxon>
        <taxon>Chloroflexota</taxon>
        <taxon>Candidatus Thermofontia</taxon>
        <taxon>Candidatus Thermofonsia Clade 3</taxon>
    </lineage>
</organism>
<keyword evidence="9" id="KW-0698">rRNA processing</keyword>
<dbReference type="SUPFAM" id="SSF56281">
    <property type="entry name" value="Metallo-hydrolase/oxidoreductase"/>
    <property type="match status" value="1"/>
</dbReference>
<dbReference type="InterPro" id="IPR030854">
    <property type="entry name" value="RNase_J_bac"/>
</dbReference>
<evidence type="ECO:0000313" key="14">
    <source>
        <dbReference type="EMBL" id="PJF48329.1"/>
    </source>
</evidence>
<dbReference type="InterPro" id="IPR042173">
    <property type="entry name" value="RNase_J_2"/>
</dbReference>
<comment type="subunit">
    <text evidence="9">Homodimer, may be a subunit of the RNA degradosome.</text>
</comment>
<evidence type="ECO:0000256" key="4">
    <source>
        <dbReference type="ARBA" id="ARBA00022759"/>
    </source>
</evidence>
<keyword evidence="6 12" id="KW-0862">Zinc</keyword>
<dbReference type="GO" id="GO:0005737">
    <property type="term" value="C:cytoplasm"/>
    <property type="evidence" value="ECO:0007669"/>
    <property type="project" value="UniProtKB-SubCell"/>
</dbReference>
<dbReference type="HAMAP" id="MF_01491">
    <property type="entry name" value="RNase_J_bact"/>
    <property type="match status" value="1"/>
</dbReference>
<feature type="binding site" evidence="12">
    <location>
        <position position="75"/>
    </location>
    <ligand>
        <name>Zn(2+)</name>
        <dbReference type="ChEBI" id="CHEBI:29105"/>
        <label>1</label>
        <note>catalytic</note>
    </ligand>
</feature>
<comment type="caution">
    <text evidence="14">The sequence shown here is derived from an EMBL/GenBank/DDBJ whole genome shotgun (WGS) entry which is preliminary data.</text>
</comment>
<feature type="binding site" evidence="12">
    <location>
        <position position="76"/>
    </location>
    <ligand>
        <name>Zn(2+)</name>
        <dbReference type="ChEBI" id="CHEBI:29105"/>
        <label>1</label>
        <note>catalytic</note>
    </ligand>
</feature>
<feature type="binding site" evidence="12">
    <location>
        <position position="46"/>
    </location>
    <ligand>
        <name>Ca(2+)</name>
        <dbReference type="ChEBI" id="CHEBI:29108"/>
    </ligand>
</feature>
<dbReference type="Gene3D" id="3.10.20.580">
    <property type="match status" value="1"/>
</dbReference>
<dbReference type="NCBIfam" id="TIGR00649">
    <property type="entry name" value="MG423"/>
    <property type="match status" value="1"/>
</dbReference>
<evidence type="ECO:0000256" key="10">
    <source>
        <dbReference type="PIRSR" id="PIRSR004803-1"/>
    </source>
</evidence>
<dbReference type="InterPro" id="IPR011108">
    <property type="entry name" value="RMMBL"/>
</dbReference>
<feature type="binding site" evidence="12">
    <location>
        <position position="162"/>
    </location>
    <ligand>
        <name>Zn(2+)</name>
        <dbReference type="ChEBI" id="CHEBI:29105"/>
        <label>1</label>
        <note>catalytic</note>
    </ligand>
</feature>
<dbReference type="GO" id="GO:0008270">
    <property type="term" value="F:zinc ion binding"/>
    <property type="evidence" value="ECO:0007669"/>
    <property type="project" value="InterPro"/>
</dbReference>
<evidence type="ECO:0000313" key="15">
    <source>
        <dbReference type="Proteomes" id="UP000230790"/>
    </source>
</evidence>
<dbReference type="InterPro" id="IPR001279">
    <property type="entry name" value="Metallo-B-lactamas"/>
</dbReference>
<feature type="active site" description="Proton acceptor" evidence="10">
    <location>
        <position position="367"/>
    </location>
</feature>
<dbReference type="GO" id="GO:0006364">
    <property type="term" value="P:rRNA processing"/>
    <property type="evidence" value="ECO:0007669"/>
    <property type="project" value="UniProtKB-UniRule"/>
</dbReference>
<dbReference type="InterPro" id="IPR036866">
    <property type="entry name" value="RibonucZ/Hydroxyglut_hydro"/>
</dbReference>
<dbReference type="EMBL" id="PGTN01000017">
    <property type="protein sequence ID" value="PJF48329.1"/>
    <property type="molecule type" value="Genomic_DNA"/>
</dbReference>
<dbReference type="InterPro" id="IPR055132">
    <property type="entry name" value="RNase_J_b_CASP"/>
</dbReference>
<keyword evidence="7 9" id="KW-0269">Exonuclease</keyword>
<dbReference type="GO" id="GO:0003723">
    <property type="term" value="F:RNA binding"/>
    <property type="evidence" value="ECO:0007669"/>
    <property type="project" value="UniProtKB-UniRule"/>
</dbReference>
<dbReference type="GO" id="GO:0004521">
    <property type="term" value="F:RNA endonuclease activity"/>
    <property type="evidence" value="ECO:0007669"/>
    <property type="project" value="UniProtKB-UniRule"/>
</dbReference>
<dbReference type="PROSITE" id="PS01292">
    <property type="entry name" value="UPF0036"/>
    <property type="match status" value="1"/>
</dbReference>
<dbReference type="Pfam" id="PF22505">
    <property type="entry name" value="RNase_J_b_CASP"/>
    <property type="match status" value="1"/>
</dbReference>
<feature type="binding site" evidence="12">
    <location>
        <position position="140"/>
    </location>
    <ligand>
        <name>Zn(2+)</name>
        <dbReference type="ChEBI" id="CHEBI:29105"/>
        <label>1</label>
        <note>catalytic</note>
    </ligand>
</feature>
<dbReference type="Gene3D" id="3.60.15.10">
    <property type="entry name" value="Ribonuclease Z/Hydroxyacylglutathione hydrolase-like"/>
    <property type="match status" value="1"/>
</dbReference>
<evidence type="ECO:0000256" key="11">
    <source>
        <dbReference type="PIRSR" id="PIRSR004803-2"/>
    </source>
</evidence>
<comment type="similarity">
    <text evidence="9">Belongs to the metallo-beta-lactamase superfamily. RNA-metabolizing metallo-beta-lactamase-like family. Bacterial RNase J subfamily.</text>
</comment>
<feature type="binding site" evidence="12">
    <location>
        <position position="71"/>
    </location>
    <ligand>
        <name>Zn(2+)</name>
        <dbReference type="ChEBI" id="CHEBI:29105"/>
        <label>1</label>
        <note>catalytic</note>
    </ligand>
</feature>
<evidence type="ECO:0000256" key="2">
    <source>
        <dbReference type="ARBA" id="ARBA00022722"/>
    </source>
</evidence>
<keyword evidence="2 9" id="KW-0540">Nuclease</keyword>
<evidence type="ECO:0000256" key="8">
    <source>
        <dbReference type="ARBA" id="ARBA00022884"/>
    </source>
</evidence>
<dbReference type="Pfam" id="PF00753">
    <property type="entry name" value="Lactamase_B"/>
    <property type="match status" value="1"/>
</dbReference>
<feature type="binding site" evidence="9 11">
    <location>
        <begin position="363"/>
        <end position="367"/>
    </location>
    <ligand>
        <name>substrate</name>
    </ligand>
</feature>
<dbReference type="PANTHER" id="PTHR43694">
    <property type="entry name" value="RIBONUCLEASE J"/>
    <property type="match status" value="1"/>
</dbReference>
<evidence type="ECO:0000256" key="3">
    <source>
        <dbReference type="ARBA" id="ARBA00022723"/>
    </source>
</evidence>
<keyword evidence="4 9" id="KW-0255">Endonuclease</keyword>
<comment type="subcellular location">
    <subcellularLocation>
        <location evidence="9">Cytoplasm</location>
    </subcellularLocation>
</comment>
<feature type="binding site" evidence="12">
    <location>
        <position position="73"/>
    </location>
    <ligand>
        <name>Zn(2+)</name>
        <dbReference type="ChEBI" id="CHEBI:29105"/>
        <label>1</label>
        <note>catalytic</note>
    </ligand>
</feature>
<reference evidence="14 15" key="1">
    <citation type="submission" date="2017-11" db="EMBL/GenBank/DDBJ databases">
        <title>Evolution of Phototrophy in the Chloroflexi Phylum Driven by Horizontal Gene Transfer.</title>
        <authorList>
            <person name="Ward L.M."/>
            <person name="Hemp J."/>
            <person name="Shih P.M."/>
            <person name="Mcglynn S.E."/>
            <person name="Fischer W."/>
        </authorList>
    </citation>
    <scope>NUCLEOTIDE SEQUENCE [LARGE SCALE GENOMIC DNA]</scope>
    <source>
        <strain evidence="14">JP3_7</strain>
    </source>
</reference>
<dbReference type="InterPro" id="IPR004613">
    <property type="entry name" value="RNase_J"/>
</dbReference>
<dbReference type="SMART" id="SM00849">
    <property type="entry name" value="Lactamase_B"/>
    <property type="match status" value="1"/>
</dbReference>
<keyword evidence="12" id="KW-0106">Calcium</keyword>
<feature type="binding site" evidence="12">
    <location>
        <position position="389"/>
    </location>
    <ligand>
        <name>Zn(2+)</name>
        <dbReference type="ChEBI" id="CHEBI:29105"/>
        <label>1</label>
        <note>catalytic</note>
    </ligand>
</feature>
<evidence type="ECO:0000256" key="1">
    <source>
        <dbReference type="ARBA" id="ARBA00022490"/>
    </source>
</evidence>
<gene>
    <name evidence="9" type="primary">rnj</name>
    <name evidence="14" type="ORF">CUN48_03965</name>
</gene>
<dbReference type="PANTHER" id="PTHR43694:SF1">
    <property type="entry name" value="RIBONUCLEASE J"/>
    <property type="match status" value="1"/>
</dbReference>
<keyword evidence="1 9" id="KW-0963">Cytoplasm</keyword>
<feature type="active site" description="Proton donor" evidence="10">
    <location>
        <position position="194"/>
    </location>
</feature>
<feature type="domain" description="Metallo-beta-lactamase" evidence="13">
    <location>
        <begin position="18"/>
        <end position="214"/>
    </location>
</feature>
<comment type="cofactor">
    <cofactor evidence="12">
        <name>Zn(2+)</name>
        <dbReference type="ChEBI" id="CHEBI:29105"/>
    </cofactor>
    <text evidence="12">Binds 2 Zn(2+) ions per subunit. It is not clear if Zn(2+) or Mg(2+) is physiologically important.</text>
</comment>
<dbReference type="InterPro" id="IPR041636">
    <property type="entry name" value="RNase_J_C"/>
</dbReference>
<sequence>MSAKPLKWIPIGGLGEVGKNMMMFEYGEDILLIDAGIMFPESDMLGVDAVIPDYGFLKEKRERVRALIITHGHEDHTGAITHVVRDFPGVPIYTMPLTRGLLEVKLKDAKLLSQTKIHTIAANSEITLGPFKVEFFRMCHSIPDNVGVGITTPAGLVVHSGDFKFDHTPVDGKPSNFAKLAEFAGRNVLALFADSTNAEIAGTTPSERAIEPTFEHIFSDAKGRVIVATFASLVSRVQQVVNVCDIYGRKLALAGTSMIENVKMAQKMGYLEIPDGMLIRLEEANKMKPDRVAIIATGTQGEPGAVLGRMAAGKHPVLNVMPGDTIVMSAHPIPGNEEYIHRIINRLFQKGAEVLYDPVAKVHVSGHASQEEQKLLMSLIRPKYFIPVHGELRMLKAHARLAHELGISPDRTFVVENGTPIEFNNGEARQLDRVPGGYVFVDGSGVGDIGRAVIRDREVLARDGFVIAVIRRNAEGRLAEKPEIITRGFIYMKDSAPLLQSMSQAVADALCDITGATSTGAIRERAIDALNRLIYSETKRRPMIVAIVT</sequence>
<feature type="binding site" evidence="12">
    <location>
        <position position="442"/>
    </location>
    <ligand>
        <name>Ca(2+)</name>
        <dbReference type="ChEBI" id="CHEBI:29108"/>
    </ligand>
</feature>
<evidence type="ECO:0000256" key="9">
    <source>
        <dbReference type="HAMAP-Rule" id="MF_01491"/>
    </source>
</evidence>
<accession>A0A2M8QEV0</accession>
<comment type="cofactor">
    <cofactor evidence="12">
        <name>Ca(2+)</name>
        <dbReference type="ChEBI" id="CHEBI:29108"/>
    </cofactor>
    <text evidence="12">Binds 1 Ca(2+) cation per subunit. Seen in 1 crystal structure, it is not clear if it is physiologically important.</text>
</comment>